<sequence>MLTEQQHNFILSEVSQPVITIAREVNFAARYASMLARFPKLPGDFNPKVPTERQQELVAQFPYPIRFFKSEGGYYMLNEKKFAYPHMTLMMEMRQWVTFRFNLWREDKRIGGGSYQQIAVAERLARGEEIDWDNDWRTQHQPWCYNEDQLQTVLTESFSLFDDLCKQLPEYSFDAG</sequence>
<accession>Q8EA73</accession>
<reference evidence="1 2" key="3">
    <citation type="journal article" date="2008" name="Appl. Environ. Microbiol.">
        <title>Identification of mobile elements and pseudogenes in the Shewanella oneidensis MR-1 genome.</title>
        <authorList>
            <person name="Romine M.F."/>
            <person name="Carlson T.S."/>
            <person name="Norbeck A.D."/>
            <person name="McCue L.A."/>
            <person name="Lipton M.S."/>
        </authorList>
    </citation>
    <scope>NUCLEOTIDE SEQUENCE [LARGE SCALE GENOMIC DNA]</scope>
    <source>
        <strain evidence="2">ATCC 700550 / JCM 31522 / CIP 106686 / LMG 19005 / NCIMB 14063 / MR-1</strain>
    </source>
</reference>
<keyword evidence="2" id="KW-1185">Reference proteome</keyword>
<reference evidence="1 2" key="2">
    <citation type="journal article" date="2005" name="Proteomics">
        <title>Global detection and characterization of hypothetical proteins in Shewanella oneidensis MR-1 using LC-MS based proteomics.</title>
        <authorList>
            <person name="Elias D.A."/>
            <person name="Monroe M.E."/>
            <person name="Marshall M.J."/>
            <person name="Romine M.F."/>
            <person name="Belieav A.S."/>
            <person name="Fredrickson J.K."/>
            <person name="Anderson G.A."/>
            <person name="Smith R.D."/>
            <person name="Lipton M.S."/>
        </authorList>
    </citation>
    <scope>NUCLEOTIDE SEQUENCE [LARGE SCALE GENOMIC DNA]</scope>
    <source>
        <strain evidence="2">ATCC 700550 / JCM 31522 / CIP 106686 / LMG 19005 / NCIMB 14063 / MR-1</strain>
    </source>
</reference>
<dbReference type="OrthoDB" id="9826929at2"/>
<evidence type="ECO:0000313" key="1">
    <source>
        <dbReference type="EMBL" id="AAN57010.1"/>
    </source>
</evidence>
<dbReference type="PaxDb" id="211586-SO_4036"/>
<proteinExistence type="predicted"/>
<reference evidence="1 2" key="1">
    <citation type="journal article" date="2002" name="Nat. Biotechnol.">
        <title>Genome sequence of the dissimilatory metal ion-reducing bacterium Shewanella oneidensis.</title>
        <authorList>
            <person name="Heidelberg J.F."/>
            <person name="Paulsen I.T."/>
            <person name="Nelson K.E."/>
            <person name="Gaidos E.J."/>
            <person name="Nelson W.C."/>
            <person name="Read T.D."/>
            <person name="Eisen J.A."/>
            <person name="Seshadri R."/>
            <person name="Ward N."/>
            <person name="Methe B."/>
            <person name="Clayton R.A."/>
            <person name="Meyer T."/>
            <person name="Tsapin A."/>
            <person name="Scott J."/>
            <person name="Beanan M."/>
            <person name="Brinkac L."/>
            <person name="Daugherty S."/>
            <person name="DeBoy R.T."/>
            <person name="Dodson R.J."/>
            <person name="Durkin A.S."/>
            <person name="Haft D.H."/>
            <person name="Kolonay J.F."/>
            <person name="Madupu R."/>
            <person name="Peterson J.D."/>
            <person name="Umayam L.A."/>
            <person name="White O."/>
            <person name="Wolf A.M."/>
            <person name="Vamathevan J."/>
            <person name="Weidman J."/>
            <person name="Impraim M."/>
            <person name="Lee K."/>
            <person name="Berry K."/>
            <person name="Lee C."/>
            <person name="Mueller J."/>
            <person name="Khouri H."/>
            <person name="Gill J."/>
            <person name="Utterback T.R."/>
            <person name="McDonald L.A."/>
            <person name="Feldblyum T.V."/>
            <person name="Smith H.O."/>
            <person name="Venter J.C."/>
            <person name="Nealson K.H."/>
            <person name="Fraser C.M."/>
        </authorList>
    </citation>
    <scope>NUCLEOTIDE SEQUENCE [LARGE SCALE GENOMIC DNA]</scope>
    <source>
        <strain evidence="2">ATCC 700550 / JCM 31522 / CIP 106686 / LMG 19005 / NCIMB 14063 / MR-1</strain>
    </source>
</reference>
<dbReference type="AlphaFoldDB" id="Q8EA73"/>
<dbReference type="PATRIC" id="fig|211586.12.peg.3912"/>
<organism evidence="1 2">
    <name type="scientific">Shewanella oneidensis (strain ATCC 700550 / JCM 31522 / CIP 106686 / LMG 19005 / NCIMB 14063 / MR-1)</name>
    <dbReference type="NCBI Taxonomy" id="211586"/>
    <lineage>
        <taxon>Bacteria</taxon>
        <taxon>Pseudomonadati</taxon>
        <taxon>Pseudomonadota</taxon>
        <taxon>Gammaproteobacteria</taxon>
        <taxon>Alteromonadales</taxon>
        <taxon>Shewanellaceae</taxon>
        <taxon>Shewanella</taxon>
    </lineage>
</organism>
<dbReference type="eggNOG" id="ENOG5031EW1">
    <property type="taxonomic scope" value="Bacteria"/>
</dbReference>
<protein>
    <submittedName>
        <fullName evidence="1">Uncharacterized protein</fullName>
    </submittedName>
</protein>
<dbReference type="STRING" id="211586.SO_4036"/>
<dbReference type="KEGG" id="son:SO_4036"/>
<dbReference type="Proteomes" id="UP000008186">
    <property type="component" value="Chromosome"/>
</dbReference>
<dbReference type="EMBL" id="AE014299">
    <property type="protein sequence ID" value="AAN57010.1"/>
    <property type="molecule type" value="Genomic_DNA"/>
</dbReference>
<evidence type="ECO:0000313" key="2">
    <source>
        <dbReference type="Proteomes" id="UP000008186"/>
    </source>
</evidence>
<reference evidence="1 2" key="4">
    <citation type="journal article" date="2011" name="BMC Genomics">
        <title>Genome-wide protein localization prediction strategies for gram negative bacteria.</title>
        <authorList>
            <person name="Romine M.F."/>
        </authorList>
    </citation>
    <scope>NUCLEOTIDE SEQUENCE [LARGE SCALE GENOMIC DNA]</scope>
    <source>
        <strain evidence="2">ATCC 700550 / JCM 31522 / CIP 106686 / LMG 19005 / NCIMB 14063 / MR-1</strain>
    </source>
</reference>
<dbReference type="BioCyc" id="SONE211586:G1GMP-3735-MONOMER"/>
<gene>
    <name evidence="1" type="ordered locus">SO_4036</name>
</gene>
<name>Q8EA73_SHEON</name>
<dbReference type="HOGENOM" id="CLU_1524128_0_0_6"/>